<dbReference type="EMBL" id="DRQG01000052">
    <property type="protein sequence ID" value="HGY55158.1"/>
    <property type="molecule type" value="Genomic_DNA"/>
</dbReference>
<evidence type="ECO:0000313" key="1">
    <source>
        <dbReference type="EMBL" id="HGY55158.1"/>
    </source>
</evidence>
<dbReference type="SUPFAM" id="SSF56059">
    <property type="entry name" value="Glutathione synthetase ATP-binding domain-like"/>
    <property type="match status" value="1"/>
</dbReference>
<protein>
    <recommendedName>
        <fullName evidence="2">ATP-grasp domain-containing protein</fullName>
    </recommendedName>
</protein>
<comment type="caution">
    <text evidence="1">The sequence shown here is derived from an EMBL/GenBank/DDBJ whole genome shotgun (WGS) entry which is preliminary data.</text>
</comment>
<sequence length="375" mass="44024">MEKAFIIFSGYNTRAITSFCRRLTVLGRPFYIIAANKNDFIFYTAYKKNVFAIRSEKELVWDELKTIFHKLQKTVPQNDFILCPSSEYLNHYALRHQAQFAEFNINIPLVDLTVYDKITNKYSFSTLCKKKGLDIPKRLRKISENKIPFVAKPKKNIGQGNTLYPHLILCKNDYDIFMKNESTEQYYFEEFLSGGESYYLLFYISPFGKNISFSQKNILQQAGGKSIVYAIPADIHNQPISNQYVTILRQSGFWGLIMIELKKMGEQYVMIEANPRLWGPSQLFVDNNQPLFDAFIHETTTNEPYRADQKQRGRQKPYIWLGGVLQQMYHGQKMTWHSAKDSMMVLRGVLQDVYLRRDTWPFFFKELQLIINNTI</sequence>
<dbReference type="AlphaFoldDB" id="A0A7V4WUS5"/>
<dbReference type="Proteomes" id="UP000885779">
    <property type="component" value="Unassembled WGS sequence"/>
</dbReference>
<gene>
    <name evidence="1" type="ORF">ENK44_05630</name>
</gene>
<accession>A0A7V4WUS5</accession>
<organism evidence="1">
    <name type="scientific">Caldithrix abyssi</name>
    <dbReference type="NCBI Taxonomy" id="187145"/>
    <lineage>
        <taxon>Bacteria</taxon>
        <taxon>Pseudomonadati</taxon>
        <taxon>Calditrichota</taxon>
        <taxon>Calditrichia</taxon>
        <taxon>Calditrichales</taxon>
        <taxon>Calditrichaceae</taxon>
        <taxon>Caldithrix</taxon>
    </lineage>
</organism>
<dbReference type="Gene3D" id="3.30.1490.20">
    <property type="entry name" value="ATP-grasp fold, A domain"/>
    <property type="match status" value="1"/>
</dbReference>
<evidence type="ECO:0008006" key="2">
    <source>
        <dbReference type="Google" id="ProtNLM"/>
    </source>
</evidence>
<dbReference type="GO" id="GO:0005524">
    <property type="term" value="F:ATP binding"/>
    <property type="evidence" value="ECO:0007669"/>
    <property type="project" value="InterPro"/>
</dbReference>
<reference evidence="1" key="1">
    <citation type="journal article" date="2020" name="mSystems">
        <title>Genome- and Community-Level Interaction Insights into Carbon Utilization and Element Cycling Functions of Hydrothermarchaeota in Hydrothermal Sediment.</title>
        <authorList>
            <person name="Zhou Z."/>
            <person name="Liu Y."/>
            <person name="Xu W."/>
            <person name="Pan J."/>
            <person name="Luo Z.H."/>
            <person name="Li M."/>
        </authorList>
    </citation>
    <scope>NUCLEOTIDE SEQUENCE [LARGE SCALE GENOMIC DNA]</scope>
    <source>
        <strain evidence="1">HyVt-577</strain>
    </source>
</reference>
<dbReference type="Gene3D" id="3.40.50.20">
    <property type="match status" value="1"/>
</dbReference>
<proteinExistence type="predicted"/>
<dbReference type="InterPro" id="IPR013815">
    <property type="entry name" value="ATP_grasp_subdomain_1"/>
</dbReference>
<name>A0A7V4WUS5_CALAY</name>
<dbReference type="Gene3D" id="3.30.470.20">
    <property type="entry name" value="ATP-grasp fold, B domain"/>
    <property type="match status" value="1"/>
</dbReference>